<comment type="caution">
    <text evidence="2">The sequence shown here is derived from an EMBL/GenBank/DDBJ whole genome shotgun (WGS) entry which is preliminary data.</text>
</comment>
<proteinExistence type="predicted"/>
<reference evidence="3" key="1">
    <citation type="journal article" date="2019" name="Int. J. Syst. Evol. Microbiol.">
        <title>The Global Catalogue of Microorganisms (GCM) 10K type strain sequencing project: providing services to taxonomists for standard genome sequencing and annotation.</title>
        <authorList>
            <consortium name="The Broad Institute Genomics Platform"/>
            <consortium name="The Broad Institute Genome Sequencing Center for Infectious Disease"/>
            <person name="Wu L."/>
            <person name="Ma J."/>
        </authorList>
    </citation>
    <scope>NUCLEOTIDE SEQUENCE [LARGE SCALE GENOMIC DNA]</scope>
    <source>
        <strain evidence="3">CCM 7132</strain>
    </source>
</reference>
<keyword evidence="1" id="KW-1133">Transmembrane helix</keyword>
<dbReference type="RefSeq" id="WP_188425904.1">
    <property type="nucleotide sequence ID" value="NZ_BMCH01000003.1"/>
</dbReference>
<evidence type="ECO:0008006" key="4">
    <source>
        <dbReference type="Google" id="ProtNLM"/>
    </source>
</evidence>
<evidence type="ECO:0000313" key="3">
    <source>
        <dbReference type="Proteomes" id="UP000637769"/>
    </source>
</evidence>
<keyword evidence="1" id="KW-0812">Transmembrane</keyword>
<evidence type="ECO:0000313" key="2">
    <source>
        <dbReference type="EMBL" id="GGC28093.1"/>
    </source>
</evidence>
<evidence type="ECO:0000256" key="1">
    <source>
        <dbReference type="SAM" id="Phobius"/>
    </source>
</evidence>
<organism evidence="2 3">
    <name type="scientific">Asaia siamensis</name>
    <dbReference type="NCBI Taxonomy" id="110479"/>
    <lineage>
        <taxon>Bacteria</taxon>
        <taxon>Pseudomonadati</taxon>
        <taxon>Pseudomonadota</taxon>
        <taxon>Alphaproteobacteria</taxon>
        <taxon>Acetobacterales</taxon>
        <taxon>Acetobacteraceae</taxon>
        <taxon>Asaia</taxon>
    </lineage>
</organism>
<protein>
    <recommendedName>
        <fullName evidence="4">DUF3325 domain-containing protein</fullName>
    </recommendedName>
</protein>
<accession>A0ABQ1LQJ5</accession>
<name>A0ABQ1LQJ5_9PROT</name>
<keyword evidence="1" id="KW-0472">Membrane</keyword>
<dbReference type="EMBL" id="BMCH01000003">
    <property type="protein sequence ID" value="GGC28093.1"/>
    <property type="molecule type" value="Genomic_DNA"/>
</dbReference>
<gene>
    <name evidence="2" type="ORF">GCM10007207_11950</name>
</gene>
<feature type="transmembrane region" description="Helical" evidence="1">
    <location>
        <begin position="64"/>
        <end position="86"/>
    </location>
</feature>
<sequence>MIIIIIATSFWAVALFAHAMLQPKFLRVQGIAPVPRLPLHLCRIVLPVLAAFLCCQLDLISGVLVWFGSASIAGLFASAFLTIMSVRAMKRPTLTNQPTKIA</sequence>
<dbReference type="Proteomes" id="UP000637769">
    <property type="component" value="Unassembled WGS sequence"/>
</dbReference>
<keyword evidence="3" id="KW-1185">Reference proteome</keyword>